<name>A0AAV8ZJJ0_9CUCU</name>
<proteinExistence type="predicted"/>
<dbReference type="PROSITE" id="PS51207">
    <property type="entry name" value="PXA"/>
    <property type="match status" value="1"/>
</dbReference>
<dbReference type="GO" id="GO:0005769">
    <property type="term" value="C:early endosome"/>
    <property type="evidence" value="ECO:0007669"/>
    <property type="project" value="TreeGrafter"/>
</dbReference>
<dbReference type="Pfam" id="PF02194">
    <property type="entry name" value="PXA"/>
    <property type="match status" value="1"/>
</dbReference>
<feature type="domain" description="PXA" evidence="1">
    <location>
        <begin position="59"/>
        <end position="110"/>
    </location>
</feature>
<dbReference type="GO" id="GO:0035091">
    <property type="term" value="F:phosphatidylinositol binding"/>
    <property type="evidence" value="ECO:0007669"/>
    <property type="project" value="TreeGrafter"/>
</dbReference>
<gene>
    <name evidence="2" type="ORF">NQ314_005546</name>
</gene>
<dbReference type="PANTHER" id="PTHR22775:SF3">
    <property type="entry name" value="SORTING NEXIN-13"/>
    <property type="match status" value="1"/>
</dbReference>
<dbReference type="InterPro" id="IPR003114">
    <property type="entry name" value="Phox_assoc"/>
</dbReference>
<dbReference type="PANTHER" id="PTHR22775">
    <property type="entry name" value="SORTING NEXIN"/>
    <property type="match status" value="1"/>
</dbReference>
<dbReference type="AlphaFoldDB" id="A0AAV8ZJJ0"/>
<sequence length="110" mass="12572">MRSFSLLYLQQGDIEKFYSKCAGNPLTSNLLNEGGLKQIVRHLKSPKKVQKTDSRVTGSELIDSSLQEILGYIIRDYVSPWFDLISRDSEFTNITVRRTAQTFAINISNR</sequence>
<reference evidence="2" key="1">
    <citation type="journal article" date="2023" name="Insect Mol. Biol.">
        <title>Genome sequencing provides insights into the evolution of gene families encoding plant cell wall-degrading enzymes in longhorned beetles.</title>
        <authorList>
            <person name="Shin N.R."/>
            <person name="Okamura Y."/>
            <person name="Kirsch R."/>
            <person name="Pauchet Y."/>
        </authorList>
    </citation>
    <scope>NUCLEOTIDE SEQUENCE</scope>
    <source>
        <strain evidence="2">RBIC_L_NR</strain>
    </source>
</reference>
<keyword evidence="3" id="KW-1185">Reference proteome</keyword>
<evidence type="ECO:0000259" key="1">
    <source>
        <dbReference type="PROSITE" id="PS51207"/>
    </source>
</evidence>
<comment type="caution">
    <text evidence="2">The sequence shown here is derived from an EMBL/GenBank/DDBJ whole genome shotgun (WGS) entry which is preliminary data.</text>
</comment>
<accession>A0AAV8ZJJ0</accession>
<protein>
    <recommendedName>
        <fullName evidence="1">PXA domain-containing protein</fullName>
    </recommendedName>
</protein>
<dbReference type="Proteomes" id="UP001162156">
    <property type="component" value="Unassembled WGS sequence"/>
</dbReference>
<dbReference type="EMBL" id="JANEYF010001530">
    <property type="protein sequence ID" value="KAJ8963572.1"/>
    <property type="molecule type" value="Genomic_DNA"/>
</dbReference>
<evidence type="ECO:0000313" key="3">
    <source>
        <dbReference type="Proteomes" id="UP001162156"/>
    </source>
</evidence>
<organism evidence="2 3">
    <name type="scientific">Rhamnusium bicolor</name>
    <dbReference type="NCBI Taxonomy" id="1586634"/>
    <lineage>
        <taxon>Eukaryota</taxon>
        <taxon>Metazoa</taxon>
        <taxon>Ecdysozoa</taxon>
        <taxon>Arthropoda</taxon>
        <taxon>Hexapoda</taxon>
        <taxon>Insecta</taxon>
        <taxon>Pterygota</taxon>
        <taxon>Neoptera</taxon>
        <taxon>Endopterygota</taxon>
        <taxon>Coleoptera</taxon>
        <taxon>Polyphaga</taxon>
        <taxon>Cucujiformia</taxon>
        <taxon>Chrysomeloidea</taxon>
        <taxon>Cerambycidae</taxon>
        <taxon>Lepturinae</taxon>
        <taxon>Rhagiini</taxon>
        <taxon>Rhamnusium</taxon>
    </lineage>
</organism>
<evidence type="ECO:0000313" key="2">
    <source>
        <dbReference type="EMBL" id="KAJ8963572.1"/>
    </source>
</evidence>